<accession>A0A9J7BKW1</accession>
<evidence type="ECO:0000313" key="3">
    <source>
        <dbReference type="Proteomes" id="UP001059380"/>
    </source>
</evidence>
<protein>
    <submittedName>
        <fullName evidence="2">Uncharacterized protein</fullName>
    </submittedName>
</protein>
<dbReference type="EMBL" id="CP093313">
    <property type="protein sequence ID" value="UWZ83472.1"/>
    <property type="molecule type" value="Genomic_DNA"/>
</dbReference>
<gene>
    <name evidence="2" type="ORF">MOP44_23260</name>
</gene>
<organism evidence="2 3">
    <name type="scientific">Occallatibacter riparius</name>
    <dbReference type="NCBI Taxonomy" id="1002689"/>
    <lineage>
        <taxon>Bacteria</taxon>
        <taxon>Pseudomonadati</taxon>
        <taxon>Acidobacteriota</taxon>
        <taxon>Terriglobia</taxon>
        <taxon>Terriglobales</taxon>
        <taxon>Acidobacteriaceae</taxon>
        <taxon>Occallatibacter</taxon>
    </lineage>
</organism>
<sequence>MTNVDIVFRYAAEPTEAVLFALAGTREVYGIRHLAFDREAKTVRVEYDATRLSGPVVAGLVRRAGLDIVEEVSLIPPPPPEPETAAATPPMPASKA</sequence>
<proteinExistence type="predicted"/>
<dbReference type="RefSeq" id="WP_260792807.1">
    <property type="nucleotide sequence ID" value="NZ_CP093313.1"/>
</dbReference>
<keyword evidence="3" id="KW-1185">Reference proteome</keyword>
<feature type="region of interest" description="Disordered" evidence="1">
    <location>
        <begin position="73"/>
        <end position="96"/>
    </location>
</feature>
<dbReference type="AlphaFoldDB" id="A0A9J7BKW1"/>
<dbReference type="Proteomes" id="UP001059380">
    <property type="component" value="Chromosome"/>
</dbReference>
<reference evidence="2" key="1">
    <citation type="submission" date="2021-04" db="EMBL/GenBank/DDBJ databases">
        <title>Phylogenetic analysis of Acidobacteriaceae.</title>
        <authorList>
            <person name="Qiu L."/>
            <person name="Zhang Q."/>
        </authorList>
    </citation>
    <scope>NUCLEOTIDE SEQUENCE</scope>
    <source>
        <strain evidence="2">DSM 25168</strain>
    </source>
</reference>
<evidence type="ECO:0000313" key="2">
    <source>
        <dbReference type="EMBL" id="UWZ83472.1"/>
    </source>
</evidence>
<name>A0A9J7BKW1_9BACT</name>
<dbReference type="KEGG" id="orp:MOP44_23260"/>
<evidence type="ECO:0000256" key="1">
    <source>
        <dbReference type="SAM" id="MobiDB-lite"/>
    </source>
</evidence>